<keyword evidence="3" id="KW-1185">Reference proteome</keyword>
<keyword evidence="1" id="KW-1133">Transmembrane helix</keyword>
<proteinExistence type="predicted"/>
<dbReference type="RefSeq" id="WP_127710794.1">
    <property type="nucleotide sequence ID" value="NZ_SACO01000012.1"/>
</dbReference>
<sequence>MKPASIVAIYLLFWVISAFLVLPFGLRTPDEAGEELVQGQANSAPVNFRPAKVALRATLLSAVAFALFYANYVEDWVSIEDIAPFQLPASLAESQ</sequence>
<evidence type="ECO:0000313" key="3">
    <source>
        <dbReference type="Proteomes" id="UP000282837"/>
    </source>
</evidence>
<dbReference type="InterPro" id="IPR009935">
    <property type="entry name" value="DUF1467"/>
</dbReference>
<feature type="transmembrane region" description="Helical" evidence="1">
    <location>
        <begin position="7"/>
        <end position="26"/>
    </location>
</feature>
<dbReference type="Proteomes" id="UP000282837">
    <property type="component" value="Unassembled WGS sequence"/>
</dbReference>
<keyword evidence="1" id="KW-0472">Membrane</keyword>
<dbReference type="Pfam" id="PF07330">
    <property type="entry name" value="DUF1467"/>
    <property type="match status" value="1"/>
</dbReference>
<keyword evidence="1" id="KW-0812">Transmembrane</keyword>
<gene>
    <name evidence="2" type="ORF">EOE18_14535</name>
</gene>
<organism evidence="2 3">
    <name type="scientific">Novosphingobium umbonatum</name>
    <dbReference type="NCBI Taxonomy" id="1908524"/>
    <lineage>
        <taxon>Bacteria</taxon>
        <taxon>Pseudomonadati</taxon>
        <taxon>Pseudomonadota</taxon>
        <taxon>Alphaproteobacteria</taxon>
        <taxon>Sphingomonadales</taxon>
        <taxon>Sphingomonadaceae</taxon>
        <taxon>Novosphingobium</taxon>
    </lineage>
</organism>
<feature type="transmembrane region" description="Helical" evidence="1">
    <location>
        <begin position="53"/>
        <end position="72"/>
    </location>
</feature>
<evidence type="ECO:0000256" key="1">
    <source>
        <dbReference type="SAM" id="Phobius"/>
    </source>
</evidence>
<dbReference type="OrthoDB" id="9804637at2"/>
<name>A0A3S2UPS2_9SPHN</name>
<dbReference type="EMBL" id="SACO01000012">
    <property type="protein sequence ID" value="RVU03787.1"/>
    <property type="molecule type" value="Genomic_DNA"/>
</dbReference>
<dbReference type="AlphaFoldDB" id="A0A3S2UPS2"/>
<accession>A0A3S2UPS2</accession>
<protein>
    <submittedName>
        <fullName evidence="2">DUF1467 family protein</fullName>
    </submittedName>
</protein>
<reference evidence="2 3" key="1">
    <citation type="submission" date="2019-01" db="EMBL/GenBank/DDBJ databases">
        <authorList>
            <person name="Chen W.-M."/>
        </authorList>
    </citation>
    <scope>NUCLEOTIDE SEQUENCE [LARGE SCALE GENOMIC DNA]</scope>
    <source>
        <strain evidence="2 3">FSY-9</strain>
    </source>
</reference>
<comment type="caution">
    <text evidence="2">The sequence shown here is derived from an EMBL/GenBank/DDBJ whole genome shotgun (WGS) entry which is preliminary data.</text>
</comment>
<evidence type="ECO:0000313" key="2">
    <source>
        <dbReference type="EMBL" id="RVU03787.1"/>
    </source>
</evidence>